<evidence type="ECO:0000256" key="1">
    <source>
        <dbReference type="ARBA" id="ARBA00004448"/>
    </source>
</evidence>
<keyword evidence="7" id="KW-0496">Mitochondrion</keyword>
<feature type="region of interest" description="Disordered" evidence="10">
    <location>
        <begin position="1"/>
        <end position="34"/>
    </location>
</feature>
<dbReference type="NCBIfam" id="TIGR03592">
    <property type="entry name" value="yidC_oxa1_cterm"/>
    <property type="match status" value="1"/>
</dbReference>
<evidence type="ECO:0000256" key="3">
    <source>
        <dbReference type="ARBA" id="ARBA00022692"/>
    </source>
</evidence>
<dbReference type="AlphaFoldDB" id="A0A4P6XJG9"/>
<evidence type="ECO:0000313" key="13">
    <source>
        <dbReference type="EMBL" id="QBM86018.1"/>
    </source>
</evidence>
<dbReference type="Proteomes" id="UP000292447">
    <property type="component" value="Chromosome I"/>
</dbReference>
<dbReference type="Pfam" id="PF02096">
    <property type="entry name" value="60KD_IMP"/>
    <property type="match status" value="1"/>
</dbReference>
<evidence type="ECO:0000256" key="2">
    <source>
        <dbReference type="ARBA" id="ARBA00009877"/>
    </source>
</evidence>
<keyword evidence="5" id="KW-0809">Transit peptide</keyword>
<comment type="subcellular location">
    <subcellularLocation>
        <location evidence="9">Membrane</location>
        <topology evidence="9">Multi-pass membrane protein</topology>
    </subcellularLocation>
    <subcellularLocation>
        <location evidence="1">Mitochondrion inner membrane</location>
        <topology evidence="1">Multi-pass membrane protein</topology>
    </subcellularLocation>
</comment>
<feature type="domain" description="Membrane insertase YidC/Oxa/ALB C-terminal" evidence="12">
    <location>
        <begin position="152"/>
        <end position="340"/>
    </location>
</feature>
<evidence type="ECO:0000256" key="9">
    <source>
        <dbReference type="RuleBase" id="RU003945"/>
    </source>
</evidence>
<dbReference type="CDD" id="cd20069">
    <property type="entry name" value="5TM_Oxa1-like"/>
    <property type="match status" value="1"/>
</dbReference>
<dbReference type="InterPro" id="IPR001708">
    <property type="entry name" value="YidC/ALB3/OXA1/COX18"/>
</dbReference>
<evidence type="ECO:0000256" key="8">
    <source>
        <dbReference type="ARBA" id="ARBA00023136"/>
    </source>
</evidence>
<evidence type="ECO:0000256" key="7">
    <source>
        <dbReference type="ARBA" id="ARBA00023128"/>
    </source>
</evidence>
<evidence type="ECO:0000259" key="12">
    <source>
        <dbReference type="Pfam" id="PF02096"/>
    </source>
</evidence>
<dbReference type="PANTHER" id="PTHR12428:SF66">
    <property type="entry name" value="MITOCHONDRIAL INNER MEMBRANE PROTEIN OXA1L"/>
    <property type="match status" value="1"/>
</dbReference>
<name>A0A4P6XJG9_9ASCO</name>
<dbReference type="GO" id="GO:0032979">
    <property type="term" value="P:protein insertion into mitochondrial inner membrane from matrix"/>
    <property type="evidence" value="ECO:0007669"/>
    <property type="project" value="TreeGrafter"/>
</dbReference>
<dbReference type="EMBL" id="CP034456">
    <property type="protein sequence ID" value="QBM86018.1"/>
    <property type="molecule type" value="Genomic_DNA"/>
</dbReference>
<evidence type="ECO:0000313" key="14">
    <source>
        <dbReference type="Proteomes" id="UP000292447"/>
    </source>
</evidence>
<feature type="compositionally biased region" description="Basic and acidic residues" evidence="10">
    <location>
        <begin position="7"/>
        <end position="25"/>
    </location>
</feature>
<comment type="similarity">
    <text evidence="2 9">Belongs to the OXA1/ALB3/YidC family.</text>
</comment>
<evidence type="ECO:0000256" key="4">
    <source>
        <dbReference type="ARBA" id="ARBA00022792"/>
    </source>
</evidence>
<proteinExistence type="inferred from homology"/>
<keyword evidence="6 11" id="KW-1133">Transmembrane helix</keyword>
<feature type="transmembrane region" description="Helical" evidence="11">
    <location>
        <begin position="150"/>
        <end position="172"/>
    </location>
</feature>
<dbReference type="STRING" id="2163413.A0A4P6XJG9"/>
<dbReference type="PANTHER" id="PTHR12428">
    <property type="entry name" value="OXA1"/>
    <property type="match status" value="1"/>
</dbReference>
<reference evidence="14" key="1">
    <citation type="submission" date="2019-03" db="EMBL/GenBank/DDBJ databases">
        <title>Snf2 controls pulcherriminic acid biosynthesis and connects pigmentation and antifungal activity of the yeast Metschnikowia pulcherrima.</title>
        <authorList>
            <person name="Gore-Lloyd D."/>
            <person name="Sumann I."/>
            <person name="Brachmann A.O."/>
            <person name="Schneeberger K."/>
            <person name="Ortiz-Merino R.A."/>
            <person name="Moreno-Beltran M."/>
            <person name="Schlaefli M."/>
            <person name="Kirner P."/>
            <person name="Santos Kron A."/>
            <person name="Wolfe K.H."/>
            <person name="Piel J."/>
            <person name="Ahrens C.H."/>
            <person name="Henk D."/>
            <person name="Freimoser F.M."/>
        </authorList>
    </citation>
    <scope>NUCLEOTIDE SEQUENCE [LARGE SCALE GENOMIC DNA]</scope>
    <source>
        <strain evidence="14">APC 1.2</strain>
    </source>
</reference>
<dbReference type="InterPro" id="IPR028055">
    <property type="entry name" value="YidC/Oxa/ALB_C"/>
</dbReference>
<evidence type="ECO:0000256" key="10">
    <source>
        <dbReference type="SAM" id="MobiDB-lite"/>
    </source>
</evidence>
<sequence>MMLSMSRKRESINHLREKTPPKGPDKPSCNPTETSMLRLGVSRSPRCLIASTLSLVRPNFLPRFVANAGGFITSPAFAGIRHNSSVPTSEIKTKLTDFAAENASAASETVASTLHSNELGYMASIGLGEGWGPTALITNILEVTHVYTGLPWWATIVCATFAVRAVMFPVYVKSSANMAKMSKIKPEVDQLMNEMRSGTNAEKMAAMGKRNKLYLEHGIKTSHSFLPMLQLPVAYGFFQATRNMAHYPVEGFATQGTLWFENLTQADPYLGLQILTALVVTGMMRGGGETGAQAMNPMFKKVMTFLPFLSIFVTYNMSASILVYFAANAVFSFFQSLILKNKLFRKLASIPPIQPPVRAPGAKAPPSTVSEWWNDYNANLKKQARSKMEQTNKKLEAIESRRVHKSDGFIKRH</sequence>
<evidence type="ECO:0000256" key="11">
    <source>
        <dbReference type="SAM" id="Phobius"/>
    </source>
</evidence>
<evidence type="ECO:0000256" key="5">
    <source>
        <dbReference type="ARBA" id="ARBA00022946"/>
    </source>
</evidence>
<accession>A0A4P6XJG9</accession>
<evidence type="ECO:0000256" key="6">
    <source>
        <dbReference type="ARBA" id="ARBA00022989"/>
    </source>
</evidence>
<keyword evidence="8 11" id="KW-0472">Membrane</keyword>
<keyword evidence="4" id="KW-0999">Mitochondrion inner membrane</keyword>
<keyword evidence="3 9" id="KW-0812">Transmembrane</keyword>
<gene>
    <name evidence="13" type="primary">MPUL0A06500</name>
    <name evidence="13" type="ORF">METSCH_A06500</name>
</gene>
<keyword evidence="14" id="KW-1185">Reference proteome</keyword>
<dbReference type="GO" id="GO:0005743">
    <property type="term" value="C:mitochondrial inner membrane"/>
    <property type="evidence" value="ECO:0007669"/>
    <property type="project" value="UniProtKB-SubCell"/>
</dbReference>
<dbReference type="GO" id="GO:0032977">
    <property type="term" value="F:membrane insertase activity"/>
    <property type="evidence" value="ECO:0007669"/>
    <property type="project" value="InterPro"/>
</dbReference>
<protein>
    <submittedName>
        <fullName evidence="13">YidC/Oxa1 family membrane protein insertase</fullName>
    </submittedName>
</protein>
<organism evidence="13 14">
    <name type="scientific">Metschnikowia aff. pulcherrima</name>
    <dbReference type="NCBI Taxonomy" id="2163413"/>
    <lineage>
        <taxon>Eukaryota</taxon>
        <taxon>Fungi</taxon>
        <taxon>Dikarya</taxon>
        <taxon>Ascomycota</taxon>
        <taxon>Saccharomycotina</taxon>
        <taxon>Pichiomycetes</taxon>
        <taxon>Metschnikowiaceae</taxon>
        <taxon>Metschnikowia</taxon>
    </lineage>
</organism>